<reference evidence="2 3" key="1">
    <citation type="journal article" date="2021" name="Hortic Res">
        <title>The domestication of Cucurbita argyrosperma as revealed by the genome of its wild relative.</title>
        <authorList>
            <person name="Barrera-Redondo J."/>
            <person name="Sanchez-de la Vega G."/>
            <person name="Aguirre-Liguori J.A."/>
            <person name="Castellanos-Morales G."/>
            <person name="Gutierrez-Guerrero Y.T."/>
            <person name="Aguirre-Dugua X."/>
            <person name="Aguirre-Planter E."/>
            <person name="Tenaillon M.I."/>
            <person name="Lira-Saade R."/>
            <person name="Eguiarte L.E."/>
        </authorList>
    </citation>
    <scope>NUCLEOTIDE SEQUENCE [LARGE SCALE GENOMIC DNA]</scope>
    <source>
        <strain evidence="2">JBR-2021</strain>
    </source>
</reference>
<evidence type="ECO:0000259" key="1">
    <source>
        <dbReference type="PROSITE" id="PS51485"/>
    </source>
</evidence>
<comment type="caution">
    <text evidence="2">The sequence shown here is derived from an EMBL/GenBank/DDBJ whole genome shotgun (WGS) entry which is preliminary data.</text>
</comment>
<feature type="domain" description="Phytocyanin" evidence="1">
    <location>
        <begin position="5"/>
        <end position="75"/>
    </location>
</feature>
<name>A0AAV6M878_9ROSI</name>
<dbReference type="PROSITE" id="PS51485">
    <property type="entry name" value="PHYTOCYANIN"/>
    <property type="match status" value="1"/>
</dbReference>
<gene>
    <name evidence="2" type="ORF">SDJN03_24544</name>
</gene>
<sequence>MVRAAVFTVGDDHGWTFNVESWPNQKLFRAGDTLVFNYSPGSRNVAGVNSVGVQPVHGSKGFQGFEIREGSNEAG</sequence>
<proteinExistence type="predicted"/>
<dbReference type="Proteomes" id="UP000685013">
    <property type="component" value="Chromosome 16"/>
</dbReference>
<evidence type="ECO:0000313" key="3">
    <source>
        <dbReference type="Proteomes" id="UP000685013"/>
    </source>
</evidence>
<keyword evidence="3" id="KW-1185">Reference proteome</keyword>
<accession>A0AAV6M878</accession>
<dbReference type="Pfam" id="PF02298">
    <property type="entry name" value="Cu_bind_like"/>
    <property type="match status" value="1"/>
</dbReference>
<dbReference type="AlphaFoldDB" id="A0AAV6M878"/>
<protein>
    <recommendedName>
        <fullName evidence="1">Phytocyanin domain-containing protein</fullName>
    </recommendedName>
</protein>
<organism evidence="2 3">
    <name type="scientific">Cucurbita argyrosperma subsp. sororia</name>
    <dbReference type="NCBI Taxonomy" id="37648"/>
    <lineage>
        <taxon>Eukaryota</taxon>
        <taxon>Viridiplantae</taxon>
        <taxon>Streptophyta</taxon>
        <taxon>Embryophyta</taxon>
        <taxon>Tracheophyta</taxon>
        <taxon>Spermatophyta</taxon>
        <taxon>Magnoliopsida</taxon>
        <taxon>eudicotyledons</taxon>
        <taxon>Gunneridae</taxon>
        <taxon>Pentapetalae</taxon>
        <taxon>rosids</taxon>
        <taxon>fabids</taxon>
        <taxon>Cucurbitales</taxon>
        <taxon>Cucurbitaceae</taxon>
        <taxon>Cucurbiteae</taxon>
        <taxon>Cucurbita</taxon>
    </lineage>
</organism>
<dbReference type="InterPro" id="IPR003245">
    <property type="entry name" value="Phytocyanin_dom"/>
</dbReference>
<dbReference type="GO" id="GO:0009055">
    <property type="term" value="F:electron transfer activity"/>
    <property type="evidence" value="ECO:0007669"/>
    <property type="project" value="InterPro"/>
</dbReference>
<evidence type="ECO:0000313" key="2">
    <source>
        <dbReference type="EMBL" id="KAG6576970.1"/>
    </source>
</evidence>
<feature type="non-terminal residue" evidence="2">
    <location>
        <position position="1"/>
    </location>
</feature>
<dbReference type="EMBL" id="JAGKQH010000016">
    <property type="protein sequence ID" value="KAG6576970.1"/>
    <property type="molecule type" value="Genomic_DNA"/>
</dbReference>